<dbReference type="PANTHER" id="PTHR24300:SF375">
    <property type="entry name" value="CYTOCHROME P450 FAMILY"/>
    <property type="match status" value="1"/>
</dbReference>
<evidence type="ECO:0000256" key="13">
    <source>
        <dbReference type="PIRSR" id="PIRSR602401-1"/>
    </source>
</evidence>
<evidence type="ECO:0000256" key="7">
    <source>
        <dbReference type="ARBA" id="ARBA00022824"/>
    </source>
</evidence>
<dbReference type="PROSITE" id="PS00086">
    <property type="entry name" value="CYTOCHROME_P450"/>
    <property type="match status" value="1"/>
</dbReference>
<dbReference type="GO" id="GO:0006082">
    <property type="term" value="P:organic acid metabolic process"/>
    <property type="evidence" value="ECO:0007669"/>
    <property type="project" value="TreeGrafter"/>
</dbReference>
<dbReference type="InterPro" id="IPR017972">
    <property type="entry name" value="Cyt_P450_CS"/>
</dbReference>
<keyword evidence="7" id="KW-0256">Endoplasmic reticulum</keyword>
<dbReference type="FunFam" id="1.10.630.10:FF:000238">
    <property type="entry name" value="Cytochrome P450 2A6"/>
    <property type="match status" value="1"/>
</dbReference>
<feature type="signal peptide" evidence="16">
    <location>
        <begin position="1"/>
        <end position="29"/>
    </location>
</feature>
<dbReference type="AlphaFoldDB" id="A0A915DP64"/>
<dbReference type="GO" id="GO:0006805">
    <property type="term" value="P:xenobiotic metabolic process"/>
    <property type="evidence" value="ECO:0007669"/>
    <property type="project" value="TreeGrafter"/>
</dbReference>
<dbReference type="PRINTS" id="PR00463">
    <property type="entry name" value="EP450I"/>
</dbReference>
<keyword evidence="10 13" id="KW-0408">Iron</keyword>
<keyword evidence="17" id="KW-1185">Reference proteome</keyword>
<evidence type="ECO:0000313" key="17">
    <source>
        <dbReference type="Proteomes" id="UP000887574"/>
    </source>
</evidence>
<feature type="binding site" description="axial binding residue" evidence="13">
    <location>
        <position position="622"/>
    </location>
    <ligand>
        <name>heme</name>
        <dbReference type="ChEBI" id="CHEBI:30413"/>
    </ligand>
    <ligandPart>
        <name>Fe</name>
        <dbReference type="ChEBI" id="CHEBI:18248"/>
    </ligandPart>
</feature>
<dbReference type="InterPro" id="IPR001128">
    <property type="entry name" value="Cyt_P450"/>
</dbReference>
<dbReference type="Proteomes" id="UP000887574">
    <property type="component" value="Unplaced"/>
</dbReference>
<keyword evidence="6 13" id="KW-0479">Metal-binding</keyword>
<name>A0A915DP64_9BILA</name>
<dbReference type="GO" id="GO:0005789">
    <property type="term" value="C:endoplasmic reticulum membrane"/>
    <property type="evidence" value="ECO:0007669"/>
    <property type="project" value="UniProtKB-SubCell"/>
</dbReference>
<evidence type="ECO:0000256" key="14">
    <source>
        <dbReference type="RuleBase" id="RU000461"/>
    </source>
</evidence>
<evidence type="ECO:0000256" key="11">
    <source>
        <dbReference type="ARBA" id="ARBA00023033"/>
    </source>
</evidence>
<evidence type="ECO:0000256" key="2">
    <source>
        <dbReference type="ARBA" id="ARBA00004174"/>
    </source>
</evidence>
<comment type="similarity">
    <text evidence="4 14">Belongs to the cytochrome P450 family.</text>
</comment>
<dbReference type="SUPFAM" id="SSF48264">
    <property type="entry name" value="Cytochrome P450"/>
    <property type="match status" value="1"/>
</dbReference>
<sequence length="693" mass="79400">MASLLCTSKAALLVLMANILVLLVDKTMADISSLVSTQMPFYLFRPQQNFVDQHPHLKTSSDWVNILSSFPTKEKRVHNLALLRFTNKLAHQNAFLEGRLRDKRVHSLSLLRFNGRNPMAMSTKLQRQNERSKRSSPSKRMHHLSLLRTNGKLFYNPSSESSEQQKRFDIQAKLHNMKMRTEESVAARNKYVLQTGGGQPNLSSGASWITTMESTFGSFASLRVPQVALKLLYCSIDDATKNDVIAACSIFLAIFYAWNYFYILRQFPPGPRPFPIIGNFMQIDTANPHRSMITWRKKYGPVFTIWIPKPVVVFASFDELHGQGYDGASINYHKDDLMRRLADSQPILGVHNPLAFCFGNIIHDLVLGHHYTYENPTFWRFKHHIDCILKEVASGQMLIVDSFPWIRFIFPAYYRYLKHGCELQKFFQEEIDKHITRLDGISAEESTNFIDAYLIRIRKLNNGAPISYAQRFTLAVDTGDLWTGGMETVVTTLTWAVLYLIHYPEVQEKSQRELDEQLAGEPFAMNDRLKLPYMCATIDELQRIVNVLPWNIPHANTKELNIAGKVIPAGTNIMPQIGAVLYDEELFPSPDTFMPERFLVENNSNYNPSKYLKPFGMGKRKCIGESLAKMELNTVFASLIQNFHFEAVHPEHLPSLSRLPGMASRAKNFECRIKQRRAQLVVSDVFHDKNHSA</sequence>
<evidence type="ECO:0000256" key="15">
    <source>
        <dbReference type="SAM" id="MobiDB-lite"/>
    </source>
</evidence>
<evidence type="ECO:0000313" key="18">
    <source>
        <dbReference type="WBParaSite" id="jg2214"/>
    </source>
</evidence>
<dbReference type="PANTHER" id="PTHR24300">
    <property type="entry name" value="CYTOCHROME P450 508A4-RELATED"/>
    <property type="match status" value="1"/>
</dbReference>
<evidence type="ECO:0000256" key="8">
    <source>
        <dbReference type="ARBA" id="ARBA00022848"/>
    </source>
</evidence>
<evidence type="ECO:0000256" key="3">
    <source>
        <dbReference type="ARBA" id="ARBA00004406"/>
    </source>
</evidence>
<proteinExistence type="inferred from homology"/>
<keyword evidence="8" id="KW-0492">Microsome</keyword>
<evidence type="ECO:0000256" key="10">
    <source>
        <dbReference type="ARBA" id="ARBA00023004"/>
    </source>
</evidence>
<feature type="chain" id="PRO_5037892692" evidence="16">
    <location>
        <begin position="30"/>
        <end position="693"/>
    </location>
</feature>
<dbReference type="GO" id="GO:0016712">
    <property type="term" value="F:oxidoreductase activity, acting on paired donors, with incorporation or reduction of molecular oxygen, reduced flavin or flavoprotein as one donor, and incorporation of one atom of oxygen"/>
    <property type="evidence" value="ECO:0007669"/>
    <property type="project" value="TreeGrafter"/>
</dbReference>
<evidence type="ECO:0000256" key="16">
    <source>
        <dbReference type="SAM" id="SignalP"/>
    </source>
</evidence>
<evidence type="ECO:0000256" key="4">
    <source>
        <dbReference type="ARBA" id="ARBA00010617"/>
    </source>
</evidence>
<evidence type="ECO:0000256" key="5">
    <source>
        <dbReference type="ARBA" id="ARBA00022617"/>
    </source>
</evidence>
<feature type="region of interest" description="Disordered" evidence="15">
    <location>
        <begin position="123"/>
        <end position="142"/>
    </location>
</feature>
<keyword evidence="12" id="KW-0472">Membrane</keyword>
<dbReference type="Gene3D" id="1.10.630.10">
    <property type="entry name" value="Cytochrome P450"/>
    <property type="match status" value="1"/>
</dbReference>
<dbReference type="PRINTS" id="PR00385">
    <property type="entry name" value="P450"/>
</dbReference>
<evidence type="ECO:0000256" key="1">
    <source>
        <dbReference type="ARBA" id="ARBA00001971"/>
    </source>
</evidence>
<evidence type="ECO:0000256" key="12">
    <source>
        <dbReference type="ARBA" id="ARBA00023136"/>
    </source>
</evidence>
<dbReference type="InterPro" id="IPR002401">
    <property type="entry name" value="Cyt_P450_E_grp-I"/>
</dbReference>
<organism evidence="17 18">
    <name type="scientific">Ditylenchus dipsaci</name>
    <dbReference type="NCBI Taxonomy" id="166011"/>
    <lineage>
        <taxon>Eukaryota</taxon>
        <taxon>Metazoa</taxon>
        <taxon>Ecdysozoa</taxon>
        <taxon>Nematoda</taxon>
        <taxon>Chromadorea</taxon>
        <taxon>Rhabditida</taxon>
        <taxon>Tylenchina</taxon>
        <taxon>Tylenchomorpha</taxon>
        <taxon>Sphaerularioidea</taxon>
        <taxon>Anguinidae</taxon>
        <taxon>Anguininae</taxon>
        <taxon>Ditylenchus</taxon>
    </lineage>
</organism>
<dbReference type="InterPro" id="IPR050182">
    <property type="entry name" value="Cytochrome_P450_fam2"/>
</dbReference>
<dbReference type="WBParaSite" id="jg2214">
    <property type="protein sequence ID" value="jg2214"/>
    <property type="gene ID" value="jg2214"/>
</dbReference>
<accession>A0A915DP64</accession>
<evidence type="ECO:0000256" key="6">
    <source>
        <dbReference type="ARBA" id="ARBA00022723"/>
    </source>
</evidence>
<dbReference type="GO" id="GO:0005506">
    <property type="term" value="F:iron ion binding"/>
    <property type="evidence" value="ECO:0007669"/>
    <property type="project" value="InterPro"/>
</dbReference>
<keyword evidence="16" id="KW-0732">Signal</keyword>
<keyword evidence="9 14" id="KW-0560">Oxidoreductase</keyword>
<keyword evidence="11 14" id="KW-0503">Monooxygenase</keyword>
<evidence type="ECO:0000256" key="9">
    <source>
        <dbReference type="ARBA" id="ARBA00023002"/>
    </source>
</evidence>
<dbReference type="Pfam" id="PF00067">
    <property type="entry name" value="p450"/>
    <property type="match status" value="2"/>
</dbReference>
<keyword evidence="5 13" id="KW-0349">Heme</keyword>
<comment type="cofactor">
    <cofactor evidence="1 13">
        <name>heme</name>
        <dbReference type="ChEBI" id="CHEBI:30413"/>
    </cofactor>
</comment>
<protein>
    <submittedName>
        <fullName evidence="18">Cytochrome P450</fullName>
    </submittedName>
</protein>
<comment type="subcellular location">
    <subcellularLocation>
        <location evidence="3">Endoplasmic reticulum membrane</location>
        <topology evidence="3">Peripheral membrane protein</topology>
    </subcellularLocation>
    <subcellularLocation>
        <location evidence="2">Microsome membrane</location>
        <topology evidence="2">Peripheral membrane protein</topology>
    </subcellularLocation>
</comment>
<dbReference type="GO" id="GO:0020037">
    <property type="term" value="F:heme binding"/>
    <property type="evidence" value="ECO:0007669"/>
    <property type="project" value="InterPro"/>
</dbReference>
<dbReference type="InterPro" id="IPR036396">
    <property type="entry name" value="Cyt_P450_sf"/>
</dbReference>
<reference evidence="18" key="1">
    <citation type="submission" date="2022-11" db="UniProtKB">
        <authorList>
            <consortium name="WormBaseParasite"/>
        </authorList>
    </citation>
    <scope>IDENTIFICATION</scope>
</reference>